<evidence type="ECO:0000313" key="3">
    <source>
        <dbReference type="WBParaSite" id="SCUD_0001397301-mRNA-1"/>
    </source>
</evidence>
<reference evidence="1 2" key="2">
    <citation type="submission" date="2018-11" db="EMBL/GenBank/DDBJ databases">
        <authorList>
            <consortium name="Pathogen Informatics"/>
        </authorList>
    </citation>
    <scope>NUCLEOTIDE SEQUENCE [LARGE SCALE GENOMIC DNA]</scope>
    <source>
        <strain evidence="1">Dakar</strain>
        <strain evidence="2">Dakar, Senegal</strain>
    </source>
</reference>
<protein>
    <submittedName>
        <fullName evidence="1 3">Uncharacterized protein</fullName>
    </submittedName>
</protein>
<dbReference type="EMBL" id="UZAK01036302">
    <property type="protein sequence ID" value="VDP54791.1"/>
    <property type="molecule type" value="Genomic_DNA"/>
</dbReference>
<dbReference type="AlphaFoldDB" id="A0A183KG23"/>
<proteinExistence type="predicted"/>
<evidence type="ECO:0000313" key="1">
    <source>
        <dbReference type="EMBL" id="VDP54791.1"/>
    </source>
</evidence>
<sequence length="54" mass="6515">MTFRMTEGDFDQHTFYPVQTENEFQLFVNLKYLYLVGMDVLYKLSDVYILNPNI</sequence>
<name>A0A183KG23_9TREM</name>
<organism evidence="3">
    <name type="scientific">Schistosoma curassoni</name>
    <dbReference type="NCBI Taxonomy" id="6186"/>
    <lineage>
        <taxon>Eukaryota</taxon>
        <taxon>Metazoa</taxon>
        <taxon>Spiralia</taxon>
        <taxon>Lophotrochozoa</taxon>
        <taxon>Platyhelminthes</taxon>
        <taxon>Trematoda</taxon>
        <taxon>Digenea</taxon>
        <taxon>Strigeidida</taxon>
        <taxon>Schistosomatoidea</taxon>
        <taxon>Schistosomatidae</taxon>
        <taxon>Schistosoma</taxon>
    </lineage>
</organism>
<dbReference type="Proteomes" id="UP000279833">
    <property type="component" value="Unassembled WGS sequence"/>
</dbReference>
<evidence type="ECO:0000313" key="2">
    <source>
        <dbReference type="Proteomes" id="UP000279833"/>
    </source>
</evidence>
<reference evidence="3" key="1">
    <citation type="submission" date="2016-06" db="UniProtKB">
        <authorList>
            <consortium name="WormBaseParasite"/>
        </authorList>
    </citation>
    <scope>IDENTIFICATION</scope>
</reference>
<gene>
    <name evidence="1" type="ORF">SCUD_LOCUS13970</name>
</gene>
<accession>A0A183KG23</accession>
<keyword evidence="2" id="KW-1185">Reference proteome</keyword>
<dbReference type="WBParaSite" id="SCUD_0001397301-mRNA-1">
    <property type="protein sequence ID" value="SCUD_0001397301-mRNA-1"/>
    <property type="gene ID" value="SCUD_0001397301"/>
</dbReference>